<dbReference type="CDD" id="cd11586">
    <property type="entry name" value="VbhA_like"/>
    <property type="match status" value="1"/>
</dbReference>
<dbReference type="EMBL" id="JAVDWH010000001">
    <property type="protein sequence ID" value="MDR7085832.1"/>
    <property type="molecule type" value="Genomic_DNA"/>
</dbReference>
<evidence type="ECO:0000256" key="1">
    <source>
        <dbReference type="SAM" id="MobiDB-lite"/>
    </source>
</evidence>
<sequence length="180" mass="19861">MMRDHSDDPAHRWSAMLSGLIGRRRDAVVKALRNSVDSGYPANADGVRVLVAYAQGQISARQYVAQILETLGFIPAAYVPASAVRAPESWHSARDADPWRAPARVQDPWRDELSAPTPTSVPADGGLLDFGESRIQSRWHPERNESTTVTHPAQTSRQQAVQAYMSGQIPMEEFLRISNG</sequence>
<evidence type="ECO:0000313" key="3">
    <source>
        <dbReference type="Proteomes" id="UP001257739"/>
    </source>
</evidence>
<feature type="compositionally biased region" description="Polar residues" evidence="1">
    <location>
        <begin position="146"/>
        <end position="157"/>
    </location>
</feature>
<evidence type="ECO:0000313" key="2">
    <source>
        <dbReference type="EMBL" id="MDR7085832.1"/>
    </source>
</evidence>
<protein>
    <submittedName>
        <fullName evidence="2">Uncharacterized protein</fullName>
    </submittedName>
</protein>
<comment type="caution">
    <text evidence="2">The sequence shown here is derived from an EMBL/GenBank/DDBJ whole genome shotgun (WGS) entry which is preliminary data.</text>
</comment>
<dbReference type="RefSeq" id="WP_309966779.1">
    <property type="nucleotide sequence ID" value="NZ_JAVDWH010000001.1"/>
</dbReference>
<dbReference type="Proteomes" id="UP001257739">
    <property type="component" value="Unassembled WGS sequence"/>
</dbReference>
<organism evidence="2 3">
    <name type="scientific">Aeromicrobium panaciterrae</name>
    <dbReference type="NCBI Taxonomy" id="363861"/>
    <lineage>
        <taxon>Bacteria</taxon>
        <taxon>Bacillati</taxon>
        <taxon>Actinomycetota</taxon>
        <taxon>Actinomycetes</taxon>
        <taxon>Propionibacteriales</taxon>
        <taxon>Nocardioidaceae</taxon>
        <taxon>Aeromicrobium</taxon>
    </lineage>
</organism>
<name>A0ABU1UKW5_9ACTN</name>
<gene>
    <name evidence="2" type="ORF">J2X11_000671</name>
</gene>
<dbReference type="InterPro" id="IPR033788">
    <property type="entry name" value="VbhA-like"/>
</dbReference>
<accession>A0ABU1UKW5</accession>
<reference evidence="2 3" key="1">
    <citation type="submission" date="2023-07" db="EMBL/GenBank/DDBJ databases">
        <title>Sorghum-associated microbial communities from plants grown in Nebraska, USA.</title>
        <authorList>
            <person name="Schachtman D."/>
        </authorList>
    </citation>
    <scope>NUCLEOTIDE SEQUENCE [LARGE SCALE GENOMIC DNA]</scope>
    <source>
        <strain evidence="2 3">BE248</strain>
    </source>
</reference>
<proteinExistence type="predicted"/>
<keyword evidence="3" id="KW-1185">Reference proteome</keyword>
<feature type="region of interest" description="Disordered" evidence="1">
    <location>
        <begin position="135"/>
        <end position="157"/>
    </location>
</feature>